<dbReference type="PANTHER" id="PTHR13803">
    <property type="entry name" value="SEC24-RELATED PROTEIN"/>
    <property type="match status" value="1"/>
</dbReference>
<gene>
    <name evidence="3" type="ORF">M9Y10_022403</name>
</gene>
<evidence type="ECO:0008006" key="5">
    <source>
        <dbReference type="Google" id="ProtNLM"/>
    </source>
</evidence>
<proteinExistence type="predicted"/>
<dbReference type="InterPro" id="IPR012990">
    <property type="entry name" value="Beta-sandwich_Sec23_24"/>
</dbReference>
<accession>A0ABR2KT18</accession>
<dbReference type="InterPro" id="IPR050550">
    <property type="entry name" value="SEC23_SEC24_subfamily"/>
</dbReference>
<evidence type="ECO:0000259" key="2">
    <source>
        <dbReference type="Pfam" id="PF08033"/>
    </source>
</evidence>
<dbReference type="Proteomes" id="UP001470230">
    <property type="component" value="Unassembled WGS sequence"/>
</dbReference>
<evidence type="ECO:0000313" key="3">
    <source>
        <dbReference type="EMBL" id="KAK8893973.1"/>
    </source>
</evidence>
<dbReference type="InterPro" id="IPR036465">
    <property type="entry name" value="vWFA_dom_sf"/>
</dbReference>
<reference evidence="3 4" key="1">
    <citation type="submission" date="2024-04" db="EMBL/GenBank/DDBJ databases">
        <title>Tritrichomonas musculus Genome.</title>
        <authorList>
            <person name="Alves-Ferreira E."/>
            <person name="Grigg M."/>
            <person name="Lorenzi H."/>
            <person name="Galac M."/>
        </authorList>
    </citation>
    <scope>NUCLEOTIDE SEQUENCE [LARGE SCALE GENOMIC DNA]</scope>
    <source>
        <strain evidence="3 4">EAF2021</strain>
    </source>
</reference>
<organism evidence="3 4">
    <name type="scientific">Tritrichomonas musculus</name>
    <dbReference type="NCBI Taxonomy" id="1915356"/>
    <lineage>
        <taxon>Eukaryota</taxon>
        <taxon>Metamonada</taxon>
        <taxon>Parabasalia</taxon>
        <taxon>Tritrichomonadida</taxon>
        <taxon>Tritrichomonadidae</taxon>
        <taxon>Tritrichomonas</taxon>
    </lineage>
</organism>
<evidence type="ECO:0000313" key="4">
    <source>
        <dbReference type="Proteomes" id="UP001470230"/>
    </source>
</evidence>
<dbReference type="Gene3D" id="2.60.40.1670">
    <property type="entry name" value="beta-sandwich domain of Sec23/24"/>
    <property type="match status" value="1"/>
</dbReference>
<dbReference type="SUPFAM" id="SSF81995">
    <property type="entry name" value="beta-sandwich domain of Sec23/24"/>
    <property type="match status" value="1"/>
</dbReference>
<dbReference type="InterPro" id="IPR006895">
    <property type="entry name" value="Znf_Sec23_Sec24"/>
</dbReference>
<sequence length="605" mass="69249">MDSCTIDFNPSAFPPEVHDSIPDDFIRIASYAMPNTTATNVSQQFSSFLILKLFSKKQTIPLINCKRGDVPRCGTCKAYLSPFVKVDKENRCWRCPLCGHLNSVIMFNSIYDMKVVFDRPELHSLAFDLQPPKEMLYLNGKHRVFLFMIDEWLLSSKTTSYQTMLKQLDDIGQVIRPTDLIGLIIYSSTVTIVNLREMKSQSFIEFEPEIFLNEKDFFVPASEGFENLKTSVKSFIHSREFYQTILYSAILWSCHLMHKIGGRLLIFSSGRNNYYGKDDNFANIEDFFVNEKNKEQKIDIFNILRNRSISVSLFKVGPLRQVEEWATKTGGLILPFGQSPGLLSLFVLETAWDAALSVRTSTNVQTVAVYGNGSTLKNGVYLFPLVKSDQSYIFELATKVPANVSNRAGRGDCFFFQFAVRFTDDEGLRKIRVINGMMPFTDVLRFPVDEAAISLFLLRKRFNESLEKVFNSRVELSKQLVMTDSPVKSQLPVLLYGGTILDSQFLNNVTVERFALAILRTKFVFENSSSGEKREFEVVWAHSMTICYPQPSEEERRVITDSALKLGIAPMSFFTPKDRPEFESMVDNEREAKRWYSEVTGFIQK</sequence>
<dbReference type="Gene3D" id="3.40.50.410">
    <property type="entry name" value="von Willebrand factor, type A domain"/>
    <property type="match status" value="1"/>
</dbReference>
<feature type="domain" description="Zinc finger Sec23/Sec24-type" evidence="1">
    <location>
        <begin position="71"/>
        <end position="104"/>
    </location>
</feature>
<comment type="caution">
    <text evidence="3">The sequence shown here is derived from an EMBL/GenBank/DDBJ whole genome shotgun (WGS) entry which is preliminary data.</text>
</comment>
<dbReference type="Gene3D" id="2.30.30.380">
    <property type="entry name" value="Zn-finger domain of Sec23/24"/>
    <property type="match status" value="1"/>
</dbReference>
<protein>
    <recommendedName>
        <fullName evidence="5">Sec23/Sec24 trunk domain containing protein</fullName>
    </recommendedName>
</protein>
<name>A0ABR2KT18_9EUKA</name>
<dbReference type="Pfam" id="PF08033">
    <property type="entry name" value="Sec23_BS"/>
    <property type="match status" value="1"/>
</dbReference>
<dbReference type="InterPro" id="IPR036174">
    <property type="entry name" value="Znf_Sec23_Sec24_sf"/>
</dbReference>
<dbReference type="PANTHER" id="PTHR13803:SF39">
    <property type="entry name" value="SECRETORY 24AB, ISOFORM A"/>
    <property type="match status" value="1"/>
</dbReference>
<dbReference type="SUPFAM" id="SSF82919">
    <property type="entry name" value="Zn-finger domain of Sec23/24"/>
    <property type="match status" value="1"/>
</dbReference>
<dbReference type="EMBL" id="JAPFFF010000003">
    <property type="protein sequence ID" value="KAK8893973.1"/>
    <property type="molecule type" value="Genomic_DNA"/>
</dbReference>
<dbReference type="SUPFAM" id="SSF53300">
    <property type="entry name" value="vWA-like"/>
    <property type="match status" value="1"/>
</dbReference>
<evidence type="ECO:0000259" key="1">
    <source>
        <dbReference type="Pfam" id="PF04810"/>
    </source>
</evidence>
<feature type="domain" description="Sec23/Sec24 beta-sandwich" evidence="2">
    <location>
        <begin position="351"/>
        <end position="441"/>
    </location>
</feature>
<dbReference type="Pfam" id="PF04810">
    <property type="entry name" value="zf-Sec23_Sec24"/>
    <property type="match status" value="1"/>
</dbReference>
<keyword evidence="4" id="KW-1185">Reference proteome</keyword>